<gene>
    <name evidence="3" type="ORF">TeGR_g4228</name>
</gene>
<feature type="coiled-coil region" evidence="1">
    <location>
        <begin position="380"/>
        <end position="407"/>
    </location>
</feature>
<protein>
    <recommendedName>
        <fullName evidence="5">Alpha-helical coiled-coil rod protein</fullName>
    </recommendedName>
</protein>
<feature type="coiled-coil region" evidence="1">
    <location>
        <begin position="90"/>
        <end position="152"/>
    </location>
</feature>
<name>A0ABQ6M4K4_9STRA</name>
<evidence type="ECO:0000256" key="2">
    <source>
        <dbReference type="SAM" id="MobiDB-lite"/>
    </source>
</evidence>
<keyword evidence="1" id="KW-0175">Coiled coil</keyword>
<organism evidence="3 4">
    <name type="scientific">Tetraparma gracilis</name>
    <dbReference type="NCBI Taxonomy" id="2962635"/>
    <lineage>
        <taxon>Eukaryota</taxon>
        <taxon>Sar</taxon>
        <taxon>Stramenopiles</taxon>
        <taxon>Ochrophyta</taxon>
        <taxon>Bolidophyceae</taxon>
        <taxon>Parmales</taxon>
        <taxon>Triparmaceae</taxon>
        <taxon>Tetraparma</taxon>
    </lineage>
</organism>
<dbReference type="Proteomes" id="UP001165060">
    <property type="component" value="Unassembled WGS sequence"/>
</dbReference>
<comment type="caution">
    <text evidence="3">The sequence shown here is derived from an EMBL/GenBank/DDBJ whole genome shotgun (WGS) entry which is preliminary data.</text>
</comment>
<feature type="coiled-coil region" evidence="1">
    <location>
        <begin position="292"/>
        <end position="333"/>
    </location>
</feature>
<accession>A0ABQ6M4K4</accession>
<dbReference type="EMBL" id="BRYB01003707">
    <property type="protein sequence ID" value="GMI19310.1"/>
    <property type="molecule type" value="Genomic_DNA"/>
</dbReference>
<feature type="compositionally biased region" description="Pro residues" evidence="2">
    <location>
        <begin position="1"/>
        <end position="22"/>
    </location>
</feature>
<feature type="region of interest" description="Disordered" evidence="2">
    <location>
        <begin position="1"/>
        <end position="46"/>
    </location>
</feature>
<reference evidence="3 4" key="1">
    <citation type="journal article" date="2023" name="Commun. Biol.">
        <title>Genome analysis of Parmales, the sister group of diatoms, reveals the evolutionary specialization of diatoms from phago-mixotrophs to photoautotrophs.</title>
        <authorList>
            <person name="Ban H."/>
            <person name="Sato S."/>
            <person name="Yoshikawa S."/>
            <person name="Yamada K."/>
            <person name="Nakamura Y."/>
            <person name="Ichinomiya M."/>
            <person name="Sato N."/>
            <person name="Blanc-Mathieu R."/>
            <person name="Endo H."/>
            <person name="Kuwata A."/>
            <person name="Ogata H."/>
        </authorList>
    </citation>
    <scope>NUCLEOTIDE SEQUENCE [LARGE SCALE GENOMIC DNA]</scope>
</reference>
<evidence type="ECO:0000256" key="1">
    <source>
        <dbReference type="SAM" id="Coils"/>
    </source>
</evidence>
<evidence type="ECO:0000313" key="4">
    <source>
        <dbReference type="Proteomes" id="UP001165060"/>
    </source>
</evidence>
<proteinExistence type="predicted"/>
<evidence type="ECO:0008006" key="5">
    <source>
        <dbReference type="Google" id="ProtNLM"/>
    </source>
</evidence>
<feature type="compositionally biased region" description="Pro residues" evidence="2">
    <location>
        <begin position="34"/>
        <end position="45"/>
    </location>
</feature>
<feature type="coiled-coil region" evidence="1">
    <location>
        <begin position="187"/>
        <end position="214"/>
    </location>
</feature>
<sequence>MPFPVPETSAPPPSSPPPPHPELPGATTYSAVPSPRPLSPAPLPPAEQLLSLQLSAASSALADAAEREKSKQTQINQLLLAAGVLQSQKEEALRARLADALKRLAEGEAERGRGGEEVRRRDEAIRGCGAEIARLRAALGSAEAAREELAGRLAGIVEAERAEMRKIVRLFAAGAEGARADPGDPVVKQLRVLMTRWQQQARELKEKGEENEELRGRLAAQGAQVAEGEELRRALARQGKALGKLGKAEEKLGAYRSTAALQEKVIAKLEGAIEQRIRKDAKRGPAAWARQEVQASERAARLEAELREERARAEEAEAREQAGKEEAERLEGEAVDWRLRAGQAEKARELAERAGAKAARADPEIEEKLNHALMKAGILEEQLAEQARESQKTISALKIQLMAYDEEEVGGLLGDMRLGGLSGSTSLASLADPL</sequence>
<keyword evidence="4" id="KW-1185">Reference proteome</keyword>
<evidence type="ECO:0000313" key="3">
    <source>
        <dbReference type="EMBL" id="GMI19310.1"/>
    </source>
</evidence>